<comment type="caution">
    <text evidence="3">The sequence shown here is derived from an EMBL/GenBank/DDBJ whole genome shotgun (WGS) entry which is preliminary data.</text>
</comment>
<feature type="domain" description="Leucine-binding protein" evidence="2">
    <location>
        <begin position="34"/>
        <end position="370"/>
    </location>
</feature>
<dbReference type="CDD" id="cd06342">
    <property type="entry name" value="PBP1_ABC_LIVBP-like"/>
    <property type="match status" value="1"/>
</dbReference>
<dbReference type="PANTHER" id="PTHR47151">
    <property type="entry name" value="LEU/ILE/VAL-BINDING ABC TRANSPORTER SUBUNIT"/>
    <property type="match status" value="1"/>
</dbReference>
<dbReference type="PANTHER" id="PTHR47151:SF2">
    <property type="entry name" value="AMINO ACID BINDING PROTEIN"/>
    <property type="match status" value="1"/>
</dbReference>
<name>E6PGK1_9ZZZZ</name>
<dbReference type="EMBL" id="CABL01000012">
    <property type="protein sequence ID" value="CBH75589.1"/>
    <property type="molecule type" value="Genomic_DNA"/>
</dbReference>
<protein>
    <recommendedName>
        <fullName evidence="2">Leucine-binding protein domain-containing protein</fullName>
    </recommendedName>
</protein>
<dbReference type="AlphaFoldDB" id="E6PGK1"/>
<dbReference type="Pfam" id="PF13458">
    <property type="entry name" value="Peripla_BP_6"/>
    <property type="match status" value="1"/>
</dbReference>
<dbReference type="Gene3D" id="3.40.50.2300">
    <property type="match status" value="2"/>
</dbReference>
<evidence type="ECO:0000259" key="2">
    <source>
        <dbReference type="Pfam" id="PF13458"/>
    </source>
</evidence>
<organism evidence="3">
    <name type="scientific">mine drainage metagenome</name>
    <dbReference type="NCBI Taxonomy" id="410659"/>
    <lineage>
        <taxon>unclassified sequences</taxon>
        <taxon>metagenomes</taxon>
        <taxon>ecological metagenomes</taxon>
    </lineage>
</organism>
<dbReference type="SUPFAM" id="SSF53822">
    <property type="entry name" value="Periplasmic binding protein-like I"/>
    <property type="match status" value="1"/>
</dbReference>
<gene>
    <name evidence="3" type="ORF">CARN1_2558</name>
</gene>
<keyword evidence="1" id="KW-0732">Signal</keyword>
<proteinExistence type="predicted"/>
<sequence length="385" mass="40679">MRRRRFLASAAGALALSGARASAQLQPGGFARQYTIGVSVPLTGALASIGNEIAEGVQAACDEANRFGPPTQFFAVRRFDDGNESALAIGNAQLAASDPSVIGVVGDLSLDVTLQAAPQYANLSLPLIVPTITSDALTKRGYRNIFRLPARDEVQGQLMAQMLLRVHAPPRTLVIAPSKGYGTAVARGFTDQAGADHHSTASATLENGHLTLDPRTASVLGEGPQLTVLCGTAAELGPIAPAMRARNYTGAFACAEGFYSTQTLKDDAKALGPALVFTTMPPIDRAPSVAQQLADLRRSVPAVTAFVAFAYAAAQILIQAVQRTPTYSRPAMLSLLTYNGSFQTLVGPFTFSYTGDPTLPNLYAYRIEKGAFHYDRAAFLNGFIL</sequence>
<accession>E6PGK1</accession>
<evidence type="ECO:0000313" key="3">
    <source>
        <dbReference type="EMBL" id="CBH75589.1"/>
    </source>
</evidence>
<reference evidence="3" key="1">
    <citation type="submission" date="2009-10" db="EMBL/GenBank/DDBJ databases">
        <title>Diversity of trophic interactions inside an arsenic-rich microbial ecosystem.</title>
        <authorList>
            <person name="Bertin P.N."/>
            <person name="Heinrich-Salmeron A."/>
            <person name="Pelletier E."/>
            <person name="Goulhen-Chollet F."/>
            <person name="Arsene-Ploetze F."/>
            <person name="Gallien S."/>
            <person name="Calteau A."/>
            <person name="Vallenet D."/>
            <person name="Casiot C."/>
            <person name="Chane-Woon-Ming B."/>
            <person name="Giloteaux L."/>
            <person name="Barakat M."/>
            <person name="Bonnefoy V."/>
            <person name="Bruneel O."/>
            <person name="Chandler M."/>
            <person name="Cleiss J."/>
            <person name="Duran R."/>
            <person name="Elbaz-Poulichet F."/>
            <person name="Fonknechten N."/>
            <person name="Lauga B."/>
            <person name="Mornico D."/>
            <person name="Ortet P."/>
            <person name="Schaeffer C."/>
            <person name="Siguier P."/>
            <person name="Alexander Thil Smith A."/>
            <person name="Van Dorsselaer A."/>
            <person name="Weissenbach J."/>
            <person name="Medigue C."/>
            <person name="Le Paslier D."/>
        </authorList>
    </citation>
    <scope>NUCLEOTIDE SEQUENCE</scope>
</reference>
<evidence type="ECO:0000256" key="1">
    <source>
        <dbReference type="ARBA" id="ARBA00022729"/>
    </source>
</evidence>
<dbReference type="InterPro" id="IPR028081">
    <property type="entry name" value="Leu-bd"/>
</dbReference>
<dbReference type="InterPro" id="IPR028082">
    <property type="entry name" value="Peripla_BP_I"/>
</dbReference>